<sequence length="93" mass="10848">MTYKLKFVPSAWKEWQRLAPPVKAQFKKKLEQRLHHPKVPKAKLSGYSSVYKIKLRAAGYRLIYEVVGDVLVVYVLAVGKRDKDKVYKSLKDQ</sequence>
<dbReference type="OrthoDB" id="9801234at2"/>
<dbReference type="Proteomes" id="UP000288259">
    <property type="component" value="Unassembled WGS sequence"/>
</dbReference>
<dbReference type="PANTHER" id="PTHR35601:SF1">
    <property type="entry name" value="TOXIN RELE"/>
    <property type="match status" value="1"/>
</dbReference>
<dbReference type="Gene3D" id="3.30.2310.20">
    <property type="entry name" value="RelE-like"/>
    <property type="match status" value="1"/>
</dbReference>
<reference evidence="5" key="1">
    <citation type="journal article" date="2018" name="Front. Microbiol.">
        <title>Genome-Based Analysis Reveals the Taxonomy and Diversity of the Family Idiomarinaceae.</title>
        <authorList>
            <person name="Liu Y."/>
            <person name="Lai Q."/>
            <person name="Shao Z."/>
        </authorList>
    </citation>
    <scope>NUCLEOTIDE SEQUENCE [LARGE SCALE GENOMIC DNA]</scope>
    <source>
        <strain evidence="5">CVS-6</strain>
    </source>
</reference>
<dbReference type="SUPFAM" id="SSF143011">
    <property type="entry name" value="RelE-like"/>
    <property type="match status" value="1"/>
</dbReference>
<gene>
    <name evidence="4" type="ORF">CWI71_09310</name>
</gene>
<dbReference type="InterPro" id="IPR007712">
    <property type="entry name" value="RelE/ParE_toxin"/>
</dbReference>
<dbReference type="AlphaFoldDB" id="A0A432YDD7"/>
<dbReference type="Pfam" id="PF05016">
    <property type="entry name" value="ParE_toxin"/>
    <property type="match status" value="1"/>
</dbReference>
<name>A0A432YDD7_9GAMM</name>
<protein>
    <submittedName>
        <fullName evidence="4">Type II toxin-antitoxin system mRNA interferase toxin, RelE/StbE family</fullName>
    </submittedName>
</protein>
<evidence type="ECO:0000313" key="5">
    <source>
        <dbReference type="Proteomes" id="UP000288259"/>
    </source>
</evidence>
<organism evidence="4 5">
    <name type="scientific">Pseudidiomarina insulisalsae</name>
    <dbReference type="NCBI Taxonomy" id="575789"/>
    <lineage>
        <taxon>Bacteria</taxon>
        <taxon>Pseudomonadati</taxon>
        <taxon>Pseudomonadota</taxon>
        <taxon>Gammaproteobacteria</taxon>
        <taxon>Alteromonadales</taxon>
        <taxon>Idiomarinaceae</taxon>
        <taxon>Pseudidiomarina</taxon>
    </lineage>
</organism>
<proteinExistence type="inferred from homology"/>
<evidence type="ECO:0000256" key="2">
    <source>
        <dbReference type="ARBA" id="ARBA00022649"/>
    </source>
</evidence>
<evidence type="ECO:0000256" key="1">
    <source>
        <dbReference type="ARBA" id="ARBA00006226"/>
    </source>
</evidence>
<dbReference type="PANTHER" id="PTHR35601">
    <property type="entry name" value="TOXIN RELE"/>
    <property type="match status" value="1"/>
</dbReference>
<evidence type="ECO:0000256" key="3">
    <source>
        <dbReference type="SAM" id="Phobius"/>
    </source>
</evidence>
<comment type="similarity">
    <text evidence="1">Belongs to the RelE toxin family.</text>
</comment>
<keyword evidence="3" id="KW-0812">Transmembrane</keyword>
<keyword evidence="3" id="KW-0472">Membrane</keyword>
<dbReference type="InterPro" id="IPR035093">
    <property type="entry name" value="RelE/ParE_toxin_dom_sf"/>
</dbReference>
<feature type="transmembrane region" description="Helical" evidence="3">
    <location>
        <begin position="62"/>
        <end position="79"/>
    </location>
</feature>
<accession>A0A432YDD7</accession>
<evidence type="ECO:0000313" key="4">
    <source>
        <dbReference type="EMBL" id="RUO59008.1"/>
    </source>
</evidence>
<dbReference type="EMBL" id="PIPY01000009">
    <property type="protein sequence ID" value="RUO59008.1"/>
    <property type="molecule type" value="Genomic_DNA"/>
</dbReference>
<keyword evidence="3" id="KW-1133">Transmembrane helix</keyword>
<keyword evidence="2" id="KW-1277">Toxin-antitoxin system</keyword>
<dbReference type="RefSeq" id="WP_126754998.1">
    <property type="nucleotide sequence ID" value="NZ_PIPY01000009.1"/>
</dbReference>
<comment type="caution">
    <text evidence="4">The sequence shown here is derived from an EMBL/GenBank/DDBJ whole genome shotgun (WGS) entry which is preliminary data.</text>
</comment>
<keyword evidence="5" id="KW-1185">Reference proteome</keyword>